<dbReference type="SUPFAM" id="SSF46955">
    <property type="entry name" value="Putative DNA-binding domain"/>
    <property type="match status" value="1"/>
</dbReference>
<name>A0ABZ0PC06_9PROT</name>
<organism evidence="3 4">
    <name type="scientific">Sediminicoccus rosea</name>
    <dbReference type="NCBI Taxonomy" id="1225128"/>
    <lineage>
        <taxon>Bacteria</taxon>
        <taxon>Pseudomonadati</taxon>
        <taxon>Pseudomonadota</taxon>
        <taxon>Alphaproteobacteria</taxon>
        <taxon>Acetobacterales</taxon>
        <taxon>Roseomonadaceae</taxon>
        <taxon>Sediminicoccus</taxon>
    </lineage>
</organism>
<accession>A0ABZ0PC06</accession>
<gene>
    <name evidence="3" type="ORF">R9Z33_13480</name>
</gene>
<sequence>MTVKHLTQAEVARRWCLSPRTLERWRWLGQGPAFLKLGGRVAYRLEDIETFEAAQTRDATSAPQPAQAKMRAPVPHRQAA</sequence>
<reference evidence="3 4" key="1">
    <citation type="submission" date="2023-11" db="EMBL/GenBank/DDBJ databases">
        <title>Arctic aerobic anoxygenic photoheterotroph Sediminicoccus rosea KRV36 adapts its photosynthesis to long days of polar summer.</title>
        <authorList>
            <person name="Tomasch J."/>
            <person name="Kopejtka K."/>
            <person name="Bily T."/>
            <person name="Gardiner A.T."/>
            <person name="Gardian Z."/>
            <person name="Shivaramu S."/>
            <person name="Koblizek M."/>
            <person name="Engelhardt F."/>
            <person name="Kaftan D."/>
        </authorList>
    </citation>
    <scope>NUCLEOTIDE SEQUENCE [LARGE SCALE GENOMIC DNA]</scope>
    <source>
        <strain evidence="3 4">R-30</strain>
    </source>
</reference>
<feature type="domain" description="Helix-turn-helix" evidence="2">
    <location>
        <begin position="6"/>
        <end position="54"/>
    </location>
</feature>
<proteinExistence type="predicted"/>
<keyword evidence="4" id="KW-1185">Reference proteome</keyword>
<dbReference type="Pfam" id="PF12728">
    <property type="entry name" value="HTH_17"/>
    <property type="match status" value="1"/>
</dbReference>
<evidence type="ECO:0000256" key="1">
    <source>
        <dbReference type="SAM" id="MobiDB-lite"/>
    </source>
</evidence>
<dbReference type="InterPro" id="IPR041657">
    <property type="entry name" value="HTH_17"/>
</dbReference>
<evidence type="ECO:0000313" key="3">
    <source>
        <dbReference type="EMBL" id="WPB83117.1"/>
    </source>
</evidence>
<dbReference type="EMBL" id="CP137852">
    <property type="protein sequence ID" value="WPB83117.1"/>
    <property type="molecule type" value="Genomic_DNA"/>
</dbReference>
<protein>
    <submittedName>
        <fullName evidence="3">Helix-turn-helix domain-containing protein</fullName>
    </submittedName>
</protein>
<dbReference type="InterPro" id="IPR009061">
    <property type="entry name" value="DNA-bd_dom_put_sf"/>
</dbReference>
<feature type="region of interest" description="Disordered" evidence="1">
    <location>
        <begin position="55"/>
        <end position="80"/>
    </location>
</feature>
<dbReference type="Proteomes" id="UP001305521">
    <property type="component" value="Chromosome"/>
</dbReference>
<evidence type="ECO:0000313" key="4">
    <source>
        <dbReference type="Proteomes" id="UP001305521"/>
    </source>
</evidence>
<evidence type="ECO:0000259" key="2">
    <source>
        <dbReference type="Pfam" id="PF12728"/>
    </source>
</evidence>
<dbReference type="RefSeq" id="WP_318647098.1">
    <property type="nucleotide sequence ID" value="NZ_CP137852.1"/>
</dbReference>